<accession>A0A0A8YMF8</accession>
<dbReference type="AlphaFoldDB" id="A0A0A8YMF8"/>
<organism evidence="1">
    <name type="scientific">Arundo donax</name>
    <name type="common">Giant reed</name>
    <name type="synonym">Donax arundinaceus</name>
    <dbReference type="NCBI Taxonomy" id="35708"/>
    <lineage>
        <taxon>Eukaryota</taxon>
        <taxon>Viridiplantae</taxon>
        <taxon>Streptophyta</taxon>
        <taxon>Embryophyta</taxon>
        <taxon>Tracheophyta</taxon>
        <taxon>Spermatophyta</taxon>
        <taxon>Magnoliopsida</taxon>
        <taxon>Liliopsida</taxon>
        <taxon>Poales</taxon>
        <taxon>Poaceae</taxon>
        <taxon>PACMAD clade</taxon>
        <taxon>Arundinoideae</taxon>
        <taxon>Arundineae</taxon>
        <taxon>Arundo</taxon>
    </lineage>
</organism>
<sequence>MIKLELILQKHTLVTHDRIVIDHQNLPSSTRSLDAHT</sequence>
<proteinExistence type="predicted"/>
<evidence type="ECO:0000313" key="1">
    <source>
        <dbReference type="EMBL" id="JAD23752.1"/>
    </source>
</evidence>
<reference evidence="1" key="1">
    <citation type="submission" date="2014-09" db="EMBL/GenBank/DDBJ databases">
        <authorList>
            <person name="Magalhaes I.L.F."/>
            <person name="Oliveira U."/>
            <person name="Santos F.R."/>
            <person name="Vidigal T.H.D.A."/>
            <person name="Brescovit A.D."/>
            <person name="Santos A.J."/>
        </authorList>
    </citation>
    <scope>NUCLEOTIDE SEQUENCE</scope>
    <source>
        <tissue evidence="1">Shoot tissue taken approximately 20 cm above the soil surface</tissue>
    </source>
</reference>
<reference evidence="1" key="2">
    <citation type="journal article" date="2015" name="Data Brief">
        <title>Shoot transcriptome of the giant reed, Arundo donax.</title>
        <authorList>
            <person name="Barrero R.A."/>
            <person name="Guerrero F.D."/>
            <person name="Moolhuijzen P."/>
            <person name="Goolsby J.A."/>
            <person name="Tidwell J."/>
            <person name="Bellgard S.E."/>
            <person name="Bellgard M.I."/>
        </authorList>
    </citation>
    <scope>NUCLEOTIDE SEQUENCE</scope>
    <source>
        <tissue evidence="1">Shoot tissue taken approximately 20 cm above the soil surface</tissue>
    </source>
</reference>
<dbReference type="EMBL" id="GBRH01274143">
    <property type="protein sequence ID" value="JAD23752.1"/>
    <property type="molecule type" value="Transcribed_RNA"/>
</dbReference>
<protein>
    <submittedName>
        <fullName evidence="1">Uncharacterized protein</fullName>
    </submittedName>
</protein>
<name>A0A0A8YMF8_ARUDO</name>